<dbReference type="RefSeq" id="WP_136408020.1">
    <property type="nucleotide sequence ID" value="NZ_SSWX01000059.1"/>
</dbReference>
<sequence length="147" mass="16714">MTRKKLHLFLIFIGISLVFFGFYYKKYPFFIEQKYYQIKNGTSFVLGKNKFKVPNECSIRRPGDEIVAFACTIPFDDGLYSISIGKIPSEKFPSFDQICEIGDDAYPCIVYAAGTIYLYEKMGVSLISTDGVLLDRFLKTISAGSIF</sequence>
<dbReference type="EMBL" id="SSWX01000059">
    <property type="protein sequence ID" value="THJ29934.1"/>
    <property type="molecule type" value="Genomic_DNA"/>
</dbReference>
<organism evidence="2 3">
    <name type="scientific">Lampropedia aestuarii</name>
    <dbReference type="NCBI Taxonomy" id="2562762"/>
    <lineage>
        <taxon>Bacteria</taxon>
        <taxon>Pseudomonadati</taxon>
        <taxon>Pseudomonadota</taxon>
        <taxon>Betaproteobacteria</taxon>
        <taxon>Burkholderiales</taxon>
        <taxon>Comamonadaceae</taxon>
        <taxon>Lampropedia</taxon>
    </lineage>
</organism>
<keyword evidence="3" id="KW-1185">Reference proteome</keyword>
<evidence type="ECO:0000313" key="2">
    <source>
        <dbReference type="EMBL" id="THJ29934.1"/>
    </source>
</evidence>
<reference evidence="2 3" key="1">
    <citation type="submission" date="2019-04" db="EMBL/GenBank/DDBJ databases">
        <title>Lampropedia sp YIM MLB12 draf genome.</title>
        <authorList>
            <person name="Wang Y.-X."/>
        </authorList>
    </citation>
    <scope>NUCLEOTIDE SEQUENCE [LARGE SCALE GENOMIC DNA]</scope>
    <source>
        <strain evidence="2 3">YIM MLB12</strain>
    </source>
</reference>
<name>A0A4S5BCL0_9BURK</name>
<dbReference type="Proteomes" id="UP000306236">
    <property type="component" value="Unassembled WGS sequence"/>
</dbReference>
<gene>
    <name evidence="2" type="ORF">E8K88_17880</name>
</gene>
<evidence type="ECO:0000256" key="1">
    <source>
        <dbReference type="SAM" id="Phobius"/>
    </source>
</evidence>
<protein>
    <submittedName>
        <fullName evidence="2">Uncharacterized protein</fullName>
    </submittedName>
</protein>
<evidence type="ECO:0000313" key="3">
    <source>
        <dbReference type="Proteomes" id="UP000306236"/>
    </source>
</evidence>
<accession>A0A4S5BCL0</accession>
<feature type="transmembrane region" description="Helical" evidence="1">
    <location>
        <begin position="6"/>
        <end position="24"/>
    </location>
</feature>
<keyword evidence="1" id="KW-1133">Transmembrane helix</keyword>
<keyword evidence="1" id="KW-0812">Transmembrane</keyword>
<keyword evidence="1" id="KW-0472">Membrane</keyword>
<dbReference type="AlphaFoldDB" id="A0A4S5BCL0"/>
<comment type="caution">
    <text evidence="2">The sequence shown here is derived from an EMBL/GenBank/DDBJ whole genome shotgun (WGS) entry which is preliminary data.</text>
</comment>
<proteinExistence type="predicted"/>